<sequence length="600" mass="62526">MDETTGAHDAQRADGAQSPAPQPASALPASIAEVLTGDALADMAGALGVTALDPGIRTLDAPLLAELLHGLDAVRSALAALEARTVVALDEAMRASEGEQGVPESRRGRTVSHEVAMASRISPASASRRLGSSRRLVRHMPRLFRALASGLMTAEAAHAVGRSVGVLDPAQRADVDAALADHLPYLDGASPGQWAREVELVAHRLAPDEHELRARRARNDRSVRIERGEHGMAHLHAHLPALDAAAIRKRLDLEAEHLRAAGDRRGHSVIMADVLTDTLLGRDGAMDPVSFDVGVVITDRALLTPDRADAAVIDGYGTAPVSDLLERLGASARDGATCAGSAAGSGAGAGAGAPTDGASPDGPTRDVLRRLFTHPTTSELVAVESRGRSFPLGLRRMIRLRDQVCMGPYCGAPIRQIDHVEAASEGGPTSLANGNGLCARCNVAKEEAMRKVTRTSADGRSTTRWTSRLGSSATTSPPPLTAPAVQPAKPESRPAAPETPTSPSRTTVSPPGAVELSAQPRRAPDRGAPSRRTPIPPAVPSEGDPPETDQPASSTPDGNMPGVGTASSSFDLPAWEDDPSVVVRRLGAWITGIGTERLRL</sequence>
<feature type="region of interest" description="Disordered" evidence="2">
    <location>
        <begin position="448"/>
        <end position="574"/>
    </location>
</feature>
<keyword evidence="5" id="KW-1185">Reference proteome</keyword>
<reference evidence="4 5" key="1">
    <citation type="submission" date="2017-02" db="EMBL/GenBank/DDBJ databases">
        <authorList>
            <person name="Peterson S.W."/>
        </authorList>
    </citation>
    <scope>NUCLEOTIDE SEQUENCE [LARGE SCALE GENOMIC DNA]</scope>
    <source>
        <strain evidence="4 5">CIP104813</strain>
    </source>
</reference>
<dbReference type="InterPro" id="IPR003870">
    <property type="entry name" value="DUF222"/>
</dbReference>
<dbReference type="Pfam" id="PF01844">
    <property type="entry name" value="HNH"/>
    <property type="match status" value="1"/>
</dbReference>
<evidence type="ECO:0000256" key="1">
    <source>
        <dbReference type="ARBA" id="ARBA00023450"/>
    </source>
</evidence>
<feature type="region of interest" description="Disordered" evidence="2">
    <location>
        <begin position="1"/>
        <end position="26"/>
    </location>
</feature>
<dbReference type="InterPro" id="IPR002711">
    <property type="entry name" value="HNH"/>
</dbReference>
<protein>
    <recommendedName>
        <fullName evidence="3">HNH nuclease domain-containing protein</fullName>
    </recommendedName>
</protein>
<dbReference type="Gene3D" id="1.10.30.50">
    <property type="match status" value="1"/>
</dbReference>
<evidence type="ECO:0000313" key="5">
    <source>
        <dbReference type="Proteomes" id="UP000195981"/>
    </source>
</evidence>
<dbReference type="Pfam" id="PF02720">
    <property type="entry name" value="DUF222"/>
    <property type="match status" value="1"/>
</dbReference>
<dbReference type="CDD" id="cd00085">
    <property type="entry name" value="HNHc"/>
    <property type="match status" value="1"/>
</dbReference>
<dbReference type="EMBL" id="FWFG01000039">
    <property type="protein sequence ID" value="SLM89894.1"/>
    <property type="molecule type" value="Genomic_DNA"/>
</dbReference>
<name>A0A1X6WWB1_9MICO</name>
<gene>
    <name evidence="4" type="ORF">FM110_04305</name>
</gene>
<feature type="compositionally biased region" description="Basic and acidic residues" evidence="2">
    <location>
        <begin position="1"/>
        <end position="12"/>
    </location>
</feature>
<feature type="compositionally biased region" description="Low complexity" evidence="2">
    <location>
        <begin position="493"/>
        <end position="511"/>
    </location>
</feature>
<dbReference type="SMART" id="SM00507">
    <property type="entry name" value="HNHc"/>
    <property type="match status" value="1"/>
</dbReference>
<dbReference type="OrthoDB" id="5241234at2"/>
<dbReference type="GO" id="GO:0004519">
    <property type="term" value="F:endonuclease activity"/>
    <property type="evidence" value="ECO:0007669"/>
    <property type="project" value="InterPro"/>
</dbReference>
<feature type="compositionally biased region" description="Polar residues" evidence="2">
    <location>
        <begin position="454"/>
        <end position="470"/>
    </location>
</feature>
<evidence type="ECO:0000313" key="4">
    <source>
        <dbReference type="EMBL" id="SLM89894.1"/>
    </source>
</evidence>
<dbReference type="InterPro" id="IPR003615">
    <property type="entry name" value="HNH_nuc"/>
</dbReference>
<feature type="domain" description="HNH nuclease" evidence="3">
    <location>
        <begin position="393"/>
        <end position="443"/>
    </location>
</feature>
<comment type="similarity">
    <text evidence="1">Belongs to the Rv1128c/1148c/1588c/1702c/1945/3466 family.</text>
</comment>
<evidence type="ECO:0000256" key="2">
    <source>
        <dbReference type="SAM" id="MobiDB-lite"/>
    </source>
</evidence>
<organism evidence="4 5">
    <name type="scientific">Brachybacterium nesterenkovii</name>
    <dbReference type="NCBI Taxonomy" id="47847"/>
    <lineage>
        <taxon>Bacteria</taxon>
        <taxon>Bacillati</taxon>
        <taxon>Actinomycetota</taxon>
        <taxon>Actinomycetes</taxon>
        <taxon>Micrococcales</taxon>
        <taxon>Dermabacteraceae</taxon>
        <taxon>Brachybacterium</taxon>
    </lineage>
</organism>
<dbReference type="GO" id="GO:0003676">
    <property type="term" value="F:nucleic acid binding"/>
    <property type="evidence" value="ECO:0007669"/>
    <property type="project" value="InterPro"/>
</dbReference>
<proteinExistence type="inferred from homology"/>
<dbReference type="GO" id="GO:0008270">
    <property type="term" value="F:zinc ion binding"/>
    <property type="evidence" value="ECO:0007669"/>
    <property type="project" value="InterPro"/>
</dbReference>
<dbReference type="Proteomes" id="UP000195981">
    <property type="component" value="Unassembled WGS sequence"/>
</dbReference>
<dbReference type="AlphaFoldDB" id="A0A1X6WWB1"/>
<feature type="region of interest" description="Disordered" evidence="2">
    <location>
        <begin position="339"/>
        <end position="366"/>
    </location>
</feature>
<dbReference type="RefSeq" id="WP_087102998.1">
    <property type="nucleotide sequence ID" value="NZ_FWFG01000039.1"/>
</dbReference>
<feature type="compositionally biased region" description="Low complexity" evidence="2">
    <location>
        <begin position="16"/>
        <end position="26"/>
    </location>
</feature>
<feature type="compositionally biased region" description="Low complexity" evidence="2">
    <location>
        <begin position="352"/>
        <end position="362"/>
    </location>
</feature>
<evidence type="ECO:0000259" key="3">
    <source>
        <dbReference type="SMART" id="SM00507"/>
    </source>
</evidence>
<accession>A0A1X6WWB1</accession>